<feature type="compositionally biased region" description="Basic residues" evidence="7">
    <location>
        <begin position="1"/>
        <end position="23"/>
    </location>
</feature>
<feature type="transmembrane region" description="Helical" evidence="8">
    <location>
        <begin position="346"/>
        <end position="363"/>
    </location>
</feature>
<feature type="transmembrane region" description="Helical" evidence="8">
    <location>
        <begin position="192"/>
        <end position="217"/>
    </location>
</feature>
<feature type="transmembrane region" description="Helical" evidence="8">
    <location>
        <begin position="306"/>
        <end position="326"/>
    </location>
</feature>
<dbReference type="AlphaFoldDB" id="E1ZBB2"/>
<evidence type="ECO:0000256" key="1">
    <source>
        <dbReference type="ARBA" id="ARBA00004651"/>
    </source>
</evidence>
<dbReference type="SUPFAM" id="SSF103481">
    <property type="entry name" value="Multidrug resistance efflux transporter EmrE"/>
    <property type="match status" value="2"/>
</dbReference>
<feature type="transmembrane region" description="Helical" evidence="8">
    <location>
        <begin position="84"/>
        <end position="105"/>
    </location>
</feature>
<evidence type="ECO:0000256" key="4">
    <source>
        <dbReference type="ARBA" id="ARBA00022692"/>
    </source>
</evidence>
<keyword evidence="6 8" id="KW-0472">Membrane</keyword>
<feature type="transmembrane region" description="Helical" evidence="8">
    <location>
        <begin position="399"/>
        <end position="417"/>
    </location>
</feature>
<dbReference type="EMBL" id="GL433841">
    <property type="protein sequence ID" value="EFN56825.1"/>
    <property type="molecule type" value="Genomic_DNA"/>
</dbReference>
<dbReference type="InterPro" id="IPR051258">
    <property type="entry name" value="Diverse_Substrate_Transporter"/>
</dbReference>
<feature type="compositionally biased region" description="Low complexity" evidence="7">
    <location>
        <begin position="37"/>
        <end position="46"/>
    </location>
</feature>
<evidence type="ECO:0000256" key="6">
    <source>
        <dbReference type="ARBA" id="ARBA00023136"/>
    </source>
</evidence>
<dbReference type="Pfam" id="PF00892">
    <property type="entry name" value="EamA"/>
    <property type="match status" value="1"/>
</dbReference>
<dbReference type="eggNOG" id="ENOG502S191">
    <property type="taxonomic scope" value="Eukaryota"/>
</dbReference>
<reference evidence="10 11" key="1">
    <citation type="journal article" date="2010" name="Plant Cell">
        <title>The Chlorella variabilis NC64A genome reveals adaptation to photosymbiosis, coevolution with viruses, and cryptic sex.</title>
        <authorList>
            <person name="Blanc G."/>
            <person name="Duncan G."/>
            <person name="Agarkova I."/>
            <person name="Borodovsky M."/>
            <person name="Gurnon J."/>
            <person name="Kuo A."/>
            <person name="Lindquist E."/>
            <person name="Lucas S."/>
            <person name="Pangilinan J."/>
            <person name="Polle J."/>
            <person name="Salamov A."/>
            <person name="Terry A."/>
            <person name="Yamada T."/>
            <person name="Dunigan D.D."/>
            <person name="Grigoriev I.V."/>
            <person name="Claverie J.M."/>
            <person name="Van Etten J.L."/>
        </authorList>
    </citation>
    <scope>NUCLEOTIDE SEQUENCE [LARGE SCALE GENOMIC DNA]</scope>
    <source>
        <strain evidence="10 11">NC64A</strain>
    </source>
</reference>
<dbReference type="RefSeq" id="XP_005848927.1">
    <property type="nucleotide sequence ID" value="XM_005848865.1"/>
</dbReference>
<keyword evidence="5 8" id="KW-1133">Transmembrane helix</keyword>
<keyword evidence="3" id="KW-1003">Cell membrane</keyword>
<keyword evidence="11" id="KW-1185">Reference proteome</keyword>
<feature type="domain" description="EamA" evidence="9">
    <location>
        <begin position="269"/>
        <end position="411"/>
    </location>
</feature>
<protein>
    <recommendedName>
        <fullName evidence="9">EamA domain-containing protein</fullName>
    </recommendedName>
</protein>
<dbReference type="PANTHER" id="PTHR42920">
    <property type="entry name" value="OS03G0707200 PROTEIN-RELATED"/>
    <property type="match status" value="1"/>
</dbReference>
<dbReference type="OrthoDB" id="2017960at2759"/>
<evidence type="ECO:0000256" key="5">
    <source>
        <dbReference type="ARBA" id="ARBA00022989"/>
    </source>
</evidence>
<feature type="transmembrane region" description="Helical" evidence="8">
    <location>
        <begin position="229"/>
        <end position="245"/>
    </location>
</feature>
<evidence type="ECO:0000256" key="8">
    <source>
        <dbReference type="SAM" id="Phobius"/>
    </source>
</evidence>
<accession>E1ZBB2</accession>
<feature type="transmembrane region" description="Helical" evidence="8">
    <location>
        <begin position="125"/>
        <end position="144"/>
    </location>
</feature>
<name>E1ZBB2_CHLVA</name>
<evidence type="ECO:0000256" key="3">
    <source>
        <dbReference type="ARBA" id="ARBA00022475"/>
    </source>
</evidence>
<keyword evidence="4 8" id="KW-0812">Transmembrane</keyword>
<dbReference type="GeneID" id="17356107"/>
<dbReference type="KEGG" id="cvr:CHLNCDRAFT_144378"/>
<gene>
    <name evidence="10" type="ORF">CHLNCDRAFT_144378</name>
</gene>
<feature type="transmembrane region" description="Helical" evidence="8">
    <location>
        <begin position="257"/>
        <end position="285"/>
    </location>
</feature>
<evidence type="ECO:0000313" key="10">
    <source>
        <dbReference type="EMBL" id="EFN56825.1"/>
    </source>
</evidence>
<organism evidence="11">
    <name type="scientific">Chlorella variabilis</name>
    <name type="common">Green alga</name>
    <dbReference type="NCBI Taxonomy" id="554065"/>
    <lineage>
        <taxon>Eukaryota</taxon>
        <taxon>Viridiplantae</taxon>
        <taxon>Chlorophyta</taxon>
        <taxon>core chlorophytes</taxon>
        <taxon>Trebouxiophyceae</taxon>
        <taxon>Chlorellales</taxon>
        <taxon>Chlorellaceae</taxon>
        <taxon>Chlorella clade</taxon>
        <taxon>Chlorella</taxon>
    </lineage>
</organism>
<dbReference type="GO" id="GO:0005886">
    <property type="term" value="C:plasma membrane"/>
    <property type="evidence" value="ECO:0007669"/>
    <property type="project" value="UniProtKB-SubCell"/>
</dbReference>
<evidence type="ECO:0000313" key="11">
    <source>
        <dbReference type="Proteomes" id="UP000008141"/>
    </source>
</evidence>
<sequence>MQRPHAAARRASRQGSTARHRNQRAVAANLGSEERQAGGPAAAAQAVDERQHDSLPEAPLEAAIAAVEGNATLALPGGRELEGFAYLLVVALLWGSYGPALRLAYNLPGPPTPVAVTAVSAVIELVVLLGAALVRVAVAASAGAGPGSQGEMQQQEQGTAVELPWRWLVLPAAVLAGLEIGLYNTAASYTQIAGLALTSATRAAFLIQASILFTPILSSFAGMAPSRPVWLGSVLALVGTVIITQDPSGASVPDAAAAVATGGLGLAAGDVLTLLAAISYSVATVRMPVWAVKHRVTPLQLALGKSAFLTAVAAGVAALQAGQLAAAGQPAAALWPGWQSAEGWGIMLWAALGPGALASVLVVKGQALVSPSAAQIMFSTIPLWSALLAAAVLQEQVGPLTWAGGAVVAAAGLVAALGRPGRQIPTTDAPKL</sequence>
<comment type="similarity">
    <text evidence="2">Belongs to the drug/metabolite transporter (DMT) superfamily. Plant drug/metabolite exporter (P-DME) (TC 2.A.7.4) family.</text>
</comment>
<dbReference type="PANTHER" id="PTHR42920:SF23">
    <property type="entry name" value="EAMA DOMAIN-CONTAINING PROTEIN"/>
    <property type="match status" value="1"/>
</dbReference>
<dbReference type="InterPro" id="IPR000620">
    <property type="entry name" value="EamA_dom"/>
</dbReference>
<feature type="transmembrane region" description="Helical" evidence="8">
    <location>
        <begin position="165"/>
        <end position="186"/>
    </location>
</feature>
<comment type="subcellular location">
    <subcellularLocation>
        <location evidence="1">Cell membrane</location>
        <topology evidence="1">Multi-pass membrane protein</topology>
    </subcellularLocation>
</comment>
<feature type="transmembrane region" description="Helical" evidence="8">
    <location>
        <begin position="375"/>
        <end position="393"/>
    </location>
</feature>
<dbReference type="InterPro" id="IPR037185">
    <property type="entry name" value="EmrE-like"/>
</dbReference>
<evidence type="ECO:0000256" key="2">
    <source>
        <dbReference type="ARBA" id="ARBA00007635"/>
    </source>
</evidence>
<feature type="region of interest" description="Disordered" evidence="7">
    <location>
        <begin position="1"/>
        <end position="54"/>
    </location>
</feature>
<proteinExistence type="inferred from homology"/>
<evidence type="ECO:0000256" key="7">
    <source>
        <dbReference type="SAM" id="MobiDB-lite"/>
    </source>
</evidence>
<evidence type="ECO:0000259" key="9">
    <source>
        <dbReference type="Pfam" id="PF00892"/>
    </source>
</evidence>
<dbReference type="Proteomes" id="UP000008141">
    <property type="component" value="Unassembled WGS sequence"/>
</dbReference>
<dbReference type="InParanoid" id="E1ZBB2"/>